<dbReference type="HAMAP" id="MF_01114">
    <property type="entry name" value="RecX"/>
    <property type="match status" value="1"/>
</dbReference>
<evidence type="ECO:0000256" key="2">
    <source>
        <dbReference type="ARBA" id="ARBA00009695"/>
    </source>
</evidence>
<dbReference type="Pfam" id="PF21981">
    <property type="entry name" value="RecX_HTH3"/>
    <property type="match status" value="1"/>
</dbReference>
<comment type="subcellular location">
    <subcellularLocation>
        <location evidence="1 5">Cytoplasm</location>
    </subcellularLocation>
</comment>
<gene>
    <name evidence="5" type="primary">recX</name>
    <name evidence="9" type="ORF">CCO03_19265</name>
</gene>
<evidence type="ECO:0000259" key="8">
    <source>
        <dbReference type="Pfam" id="PF21982"/>
    </source>
</evidence>
<dbReference type="Pfam" id="PF21982">
    <property type="entry name" value="RecX_HTH1"/>
    <property type="match status" value="1"/>
</dbReference>
<dbReference type="NCBIfam" id="NF001055">
    <property type="entry name" value="PRK00117.2-5"/>
    <property type="match status" value="1"/>
</dbReference>
<dbReference type="InterPro" id="IPR053924">
    <property type="entry name" value="RecX_HTH_2nd"/>
</dbReference>
<dbReference type="GO" id="GO:0005737">
    <property type="term" value="C:cytoplasm"/>
    <property type="evidence" value="ECO:0007669"/>
    <property type="project" value="UniProtKB-SubCell"/>
</dbReference>
<evidence type="ECO:0000313" key="10">
    <source>
        <dbReference type="Proteomes" id="UP000196138"/>
    </source>
</evidence>
<dbReference type="Proteomes" id="UP000196138">
    <property type="component" value="Chromosome"/>
</dbReference>
<accession>A0A1Y0ETE6</accession>
<keyword evidence="4 5" id="KW-0963">Cytoplasm</keyword>
<evidence type="ECO:0000259" key="7">
    <source>
        <dbReference type="Pfam" id="PF21981"/>
    </source>
</evidence>
<dbReference type="InterPro" id="IPR036388">
    <property type="entry name" value="WH-like_DNA-bd_sf"/>
</dbReference>
<dbReference type="RefSeq" id="WP_087283764.1">
    <property type="nucleotide sequence ID" value="NZ_CP021455.1"/>
</dbReference>
<comment type="function">
    <text evidence="5">Modulates RecA activity.</text>
</comment>
<dbReference type="KEGG" id="cser:CCO03_19265"/>
<comment type="similarity">
    <text evidence="2 5">Belongs to the RecX family.</text>
</comment>
<protein>
    <recommendedName>
        <fullName evidence="3 5">Regulatory protein RecX</fullName>
    </recommendedName>
</protein>
<dbReference type="PANTHER" id="PTHR33602">
    <property type="entry name" value="REGULATORY PROTEIN RECX FAMILY PROTEIN"/>
    <property type="match status" value="1"/>
</dbReference>
<dbReference type="InterPro" id="IPR003783">
    <property type="entry name" value="Regulatory_RecX"/>
</dbReference>
<evidence type="ECO:0000256" key="1">
    <source>
        <dbReference type="ARBA" id="ARBA00004496"/>
    </source>
</evidence>
<name>A0A1Y0ETE6_9BURK</name>
<proteinExistence type="inferred from homology"/>
<dbReference type="PANTHER" id="PTHR33602:SF1">
    <property type="entry name" value="REGULATORY PROTEIN RECX FAMILY PROTEIN"/>
    <property type="match status" value="1"/>
</dbReference>
<evidence type="ECO:0000313" key="9">
    <source>
        <dbReference type="EMBL" id="ARU06512.1"/>
    </source>
</evidence>
<dbReference type="EMBL" id="CP021455">
    <property type="protein sequence ID" value="ARU06512.1"/>
    <property type="molecule type" value="Genomic_DNA"/>
</dbReference>
<evidence type="ECO:0000259" key="6">
    <source>
        <dbReference type="Pfam" id="PF02631"/>
    </source>
</evidence>
<dbReference type="OrthoDB" id="5295441at2"/>
<dbReference type="Pfam" id="PF02631">
    <property type="entry name" value="RecX_HTH2"/>
    <property type="match status" value="1"/>
</dbReference>
<feature type="domain" description="RecX second three-helical" evidence="6">
    <location>
        <begin position="56"/>
        <end position="94"/>
    </location>
</feature>
<dbReference type="AlphaFoldDB" id="A0A1Y0ETE6"/>
<sequence length="150" mass="16996">MSPAATPLSLKGRALRLLSLREHSRAELAQKLARHVQEGDDLQAVLDWLVARDFLSDQRAAEALVHRKAPRYGSARVQQLMRQQGVPADLIAASMAELQGSELARARDVWQRKFGERPDSPQARAKQMRFMVSRGFSPQLLDRLWRDDEA</sequence>
<organism evidence="9 10">
    <name type="scientific">Comamonas serinivorans</name>
    <dbReference type="NCBI Taxonomy" id="1082851"/>
    <lineage>
        <taxon>Bacteria</taxon>
        <taxon>Pseudomonadati</taxon>
        <taxon>Pseudomonadota</taxon>
        <taxon>Betaproteobacteria</taxon>
        <taxon>Burkholderiales</taxon>
        <taxon>Comamonadaceae</taxon>
        <taxon>Comamonas</taxon>
    </lineage>
</organism>
<evidence type="ECO:0000256" key="5">
    <source>
        <dbReference type="HAMAP-Rule" id="MF_01114"/>
    </source>
</evidence>
<dbReference type="Gene3D" id="1.10.10.10">
    <property type="entry name" value="Winged helix-like DNA-binding domain superfamily/Winged helix DNA-binding domain"/>
    <property type="match status" value="3"/>
</dbReference>
<feature type="domain" description="RecX third three-helical" evidence="7">
    <location>
        <begin position="102"/>
        <end position="140"/>
    </location>
</feature>
<feature type="domain" description="RecX first three-helical" evidence="8">
    <location>
        <begin position="12"/>
        <end position="49"/>
    </location>
</feature>
<dbReference type="InterPro" id="IPR053925">
    <property type="entry name" value="RecX_HTH_3rd"/>
</dbReference>
<reference evidence="9 10" key="1">
    <citation type="submission" date="2017-05" db="EMBL/GenBank/DDBJ databases">
        <authorList>
            <person name="Song R."/>
            <person name="Chenine A.L."/>
            <person name="Ruprecht R.M."/>
        </authorList>
    </citation>
    <scope>NUCLEOTIDE SEQUENCE [LARGE SCALE GENOMIC DNA]</scope>
    <source>
        <strain evidence="9 10">DSM 26136</strain>
    </source>
</reference>
<evidence type="ECO:0000256" key="3">
    <source>
        <dbReference type="ARBA" id="ARBA00018111"/>
    </source>
</evidence>
<evidence type="ECO:0000256" key="4">
    <source>
        <dbReference type="ARBA" id="ARBA00022490"/>
    </source>
</evidence>
<dbReference type="InterPro" id="IPR053926">
    <property type="entry name" value="RecX_HTH_1st"/>
</dbReference>
<keyword evidence="10" id="KW-1185">Reference proteome</keyword>
<dbReference type="GO" id="GO:0006282">
    <property type="term" value="P:regulation of DNA repair"/>
    <property type="evidence" value="ECO:0007669"/>
    <property type="project" value="UniProtKB-UniRule"/>
</dbReference>